<protein>
    <submittedName>
        <fullName evidence="1">Uncharacterized protein</fullName>
    </submittedName>
</protein>
<sequence>MDLDAKALTGVPELMNLS</sequence>
<keyword evidence="3" id="KW-1185">Reference proteome</keyword>
<dbReference type="Proteomes" id="UP000681722">
    <property type="component" value="Unassembled WGS sequence"/>
</dbReference>
<evidence type="ECO:0000313" key="2">
    <source>
        <dbReference type="EMBL" id="CAF4426181.1"/>
    </source>
</evidence>
<comment type="caution">
    <text evidence="1">The sequence shown here is derived from an EMBL/GenBank/DDBJ whole genome shotgun (WGS) entry which is preliminary data.</text>
</comment>
<organism evidence="1 3">
    <name type="scientific">Didymodactylos carnosus</name>
    <dbReference type="NCBI Taxonomy" id="1234261"/>
    <lineage>
        <taxon>Eukaryota</taxon>
        <taxon>Metazoa</taxon>
        <taxon>Spiralia</taxon>
        <taxon>Gnathifera</taxon>
        <taxon>Rotifera</taxon>
        <taxon>Eurotatoria</taxon>
        <taxon>Bdelloidea</taxon>
        <taxon>Philodinida</taxon>
        <taxon>Philodinidae</taxon>
        <taxon>Didymodactylos</taxon>
    </lineage>
</organism>
<dbReference type="Proteomes" id="UP000663829">
    <property type="component" value="Unassembled WGS sequence"/>
</dbReference>
<evidence type="ECO:0000313" key="3">
    <source>
        <dbReference type="Proteomes" id="UP000663829"/>
    </source>
</evidence>
<reference evidence="1" key="1">
    <citation type="submission" date="2021-02" db="EMBL/GenBank/DDBJ databases">
        <authorList>
            <person name="Nowell W R."/>
        </authorList>
    </citation>
    <scope>NUCLEOTIDE SEQUENCE</scope>
</reference>
<dbReference type="EMBL" id="CAJOBC010094582">
    <property type="protein sequence ID" value="CAF4426181.1"/>
    <property type="molecule type" value="Genomic_DNA"/>
</dbReference>
<gene>
    <name evidence="1" type="ORF">GPM918_LOCUS39973</name>
    <name evidence="2" type="ORF">SRO942_LOCUS40884</name>
</gene>
<feature type="non-terminal residue" evidence="1">
    <location>
        <position position="18"/>
    </location>
</feature>
<dbReference type="AlphaFoldDB" id="A0A815Y0G5"/>
<accession>A0A815Y0G5</accession>
<dbReference type="EMBL" id="CAJNOQ010028805">
    <property type="protein sequence ID" value="CAF1564301.1"/>
    <property type="molecule type" value="Genomic_DNA"/>
</dbReference>
<evidence type="ECO:0000313" key="1">
    <source>
        <dbReference type="EMBL" id="CAF1564301.1"/>
    </source>
</evidence>
<name>A0A815Y0G5_9BILA</name>
<proteinExistence type="predicted"/>